<dbReference type="GeneID" id="19326236"/>
<name>R8BX37_PHAM7</name>
<dbReference type="KEGG" id="tmn:UCRPA7_566"/>
<dbReference type="HOGENOM" id="CLU_1732767_0_0_1"/>
<evidence type="ECO:0000313" key="2">
    <source>
        <dbReference type="Proteomes" id="UP000014074"/>
    </source>
</evidence>
<accession>R8BX37</accession>
<dbReference type="EMBL" id="KB932812">
    <property type="protein sequence ID" value="EOO03923.1"/>
    <property type="molecule type" value="Genomic_DNA"/>
</dbReference>
<protein>
    <submittedName>
        <fullName evidence="1">Uncharacterized protein</fullName>
    </submittedName>
</protein>
<organism evidence="1 2">
    <name type="scientific">Phaeoacremonium minimum (strain UCR-PA7)</name>
    <name type="common">Esca disease fungus</name>
    <name type="synonym">Togninia minima</name>
    <dbReference type="NCBI Taxonomy" id="1286976"/>
    <lineage>
        <taxon>Eukaryota</taxon>
        <taxon>Fungi</taxon>
        <taxon>Dikarya</taxon>
        <taxon>Ascomycota</taxon>
        <taxon>Pezizomycotina</taxon>
        <taxon>Sordariomycetes</taxon>
        <taxon>Sordariomycetidae</taxon>
        <taxon>Togniniales</taxon>
        <taxon>Togniniaceae</taxon>
        <taxon>Phaeoacremonium</taxon>
    </lineage>
</organism>
<proteinExistence type="predicted"/>
<dbReference type="Proteomes" id="UP000014074">
    <property type="component" value="Unassembled WGS sequence"/>
</dbReference>
<keyword evidence="2" id="KW-1185">Reference proteome</keyword>
<sequence length="151" mass="16971">MQIGETDLTIRGISFDEYHKAISIDRLGEIYPLLNPDHFFAEKDDKGLVLVETFGMYGAPSELYIHPKQDIAVPVTRLADYPILVAGFTTLRDGTDPKMLAYHQYKPMDDGYKVKLCCIMLTNTPKEIMDAHKVHMAIEIWQGAKIAAAAL</sequence>
<dbReference type="AlphaFoldDB" id="R8BX37"/>
<evidence type="ECO:0000313" key="1">
    <source>
        <dbReference type="EMBL" id="EOO03923.1"/>
    </source>
</evidence>
<reference evidence="2" key="1">
    <citation type="journal article" date="2013" name="Genome Announc.">
        <title>Draft genome sequence of the ascomycete Phaeoacremonium aleophilum strain UCR-PA7, a causal agent of the esca disease complex in grapevines.</title>
        <authorList>
            <person name="Blanco-Ulate B."/>
            <person name="Rolshausen P."/>
            <person name="Cantu D."/>
        </authorList>
    </citation>
    <scope>NUCLEOTIDE SEQUENCE [LARGE SCALE GENOMIC DNA]</scope>
    <source>
        <strain evidence="2">UCR-PA7</strain>
    </source>
</reference>
<gene>
    <name evidence="1" type="ORF">UCRPA7_566</name>
</gene>
<dbReference type="RefSeq" id="XP_007911351.1">
    <property type="nucleotide sequence ID" value="XM_007913160.1"/>
</dbReference>